<dbReference type="Gene3D" id="3.30.1150.10">
    <property type="match status" value="1"/>
</dbReference>
<name>A0ABZ2K8K2_9BACT</name>
<dbReference type="PROSITE" id="PS51257">
    <property type="entry name" value="PROKAR_LIPOPROTEIN"/>
    <property type="match status" value="1"/>
</dbReference>
<gene>
    <name evidence="4" type="ORF">LZC95_52295</name>
</gene>
<keyword evidence="5" id="KW-1185">Reference proteome</keyword>
<evidence type="ECO:0000313" key="4">
    <source>
        <dbReference type="EMBL" id="WXA94991.1"/>
    </source>
</evidence>
<keyword evidence="2" id="KW-0732">Signal</keyword>
<dbReference type="SUPFAM" id="SSF74653">
    <property type="entry name" value="TolA/TonB C-terminal domain"/>
    <property type="match status" value="1"/>
</dbReference>
<evidence type="ECO:0000259" key="3">
    <source>
        <dbReference type="Pfam" id="PF03544"/>
    </source>
</evidence>
<sequence>MKRVARILAALLPLAVCGCETANAPPPTLLLVRWERVPLSASADPLPEPPPEDSGLVTTPGVKPACFAKLSKPPLVPRSGGEPPNPDKPMTKPRLITGSNVPILPREVLVRSLELYIVARCTLHKEGHVTDCSFLCSYPGVDKAVLDILYEQRYSPAIYEGVPVDVTYTFQFHIGPQ</sequence>
<dbReference type="InterPro" id="IPR037682">
    <property type="entry name" value="TonB_C"/>
</dbReference>
<feature type="domain" description="TonB C-terminal" evidence="3">
    <location>
        <begin position="105"/>
        <end position="173"/>
    </location>
</feature>
<feature type="region of interest" description="Disordered" evidence="1">
    <location>
        <begin position="70"/>
        <end position="96"/>
    </location>
</feature>
<dbReference type="Proteomes" id="UP001379533">
    <property type="component" value="Chromosome"/>
</dbReference>
<feature type="signal peptide" evidence="2">
    <location>
        <begin position="1"/>
        <end position="24"/>
    </location>
</feature>
<organism evidence="4 5">
    <name type="scientific">Pendulispora brunnea</name>
    <dbReference type="NCBI Taxonomy" id="2905690"/>
    <lineage>
        <taxon>Bacteria</taxon>
        <taxon>Pseudomonadati</taxon>
        <taxon>Myxococcota</taxon>
        <taxon>Myxococcia</taxon>
        <taxon>Myxococcales</taxon>
        <taxon>Sorangiineae</taxon>
        <taxon>Pendulisporaceae</taxon>
        <taxon>Pendulispora</taxon>
    </lineage>
</organism>
<evidence type="ECO:0000256" key="2">
    <source>
        <dbReference type="SAM" id="SignalP"/>
    </source>
</evidence>
<protein>
    <submittedName>
        <fullName evidence="4">Energy transducer TonB</fullName>
    </submittedName>
</protein>
<accession>A0ABZ2K8K2</accession>
<feature type="chain" id="PRO_5045388635" evidence="2">
    <location>
        <begin position="25"/>
        <end position="177"/>
    </location>
</feature>
<dbReference type="RefSeq" id="WP_394845600.1">
    <property type="nucleotide sequence ID" value="NZ_CP089982.1"/>
</dbReference>
<evidence type="ECO:0000256" key="1">
    <source>
        <dbReference type="SAM" id="MobiDB-lite"/>
    </source>
</evidence>
<dbReference type="EMBL" id="CP089982">
    <property type="protein sequence ID" value="WXA94991.1"/>
    <property type="molecule type" value="Genomic_DNA"/>
</dbReference>
<proteinExistence type="predicted"/>
<dbReference type="Pfam" id="PF03544">
    <property type="entry name" value="TonB_C"/>
    <property type="match status" value="1"/>
</dbReference>
<evidence type="ECO:0000313" key="5">
    <source>
        <dbReference type="Proteomes" id="UP001379533"/>
    </source>
</evidence>
<reference evidence="4 5" key="1">
    <citation type="submission" date="2021-12" db="EMBL/GenBank/DDBJ databases">
        <title>Discovery of the Pendulisporaceae a myxobacterial family with distinct sporulation behavior and unique specialized metabolism.</title>
        <authorList>
            <person name="Garcia R."/>
            <person name="Popoff A."/>
            <person name="Bader C.D."/>
            <person name="Loehr J."/>
            <person name="Walesch S."/>
            <person name="Walt C."/>
            <person name="Boldt J."/>
            <person name="Bunk B."/>
            <person name="Haeckl F.J.F.P.J."/>
            <person name="Gunesch A.P."/>
            <person name="Birkelbach J."/>
            <person name="Nuebel U."/>
            <person name="Pietschmann T."/>
            <person name="Bach T."/>
            <person name="Mueller R."/>
        </authorList>
    </citation>
    <scope>NUCLEOTIDE SEQUENCE [LARGE SCALE GENOMIC DNA]</scope>
    <source>
        <strain evidence="4 5">MSr12523</strain>
    </source>
</reference>